<dbReference type="InterPro" id="IPR050858">
    <property type="entry name" value="Mal-CoA-ACP_Trans/PKS_FabD"/>
</dbReference>
<dbReference type="InterPro" id="IPR004410">
    <property type="entry name" value="Malonyl_CoA-ACP_transAc_FabD"/>
</dbReference>
<dbReference type="Gene3D" id="3.30.70.250">
    <property type="entry name" value="Malonyl-CoA ACP transacylase, ACP-binding"/>
    <property type="match status" value="1"/>
</dbReference>
<evidence type="ECO:0000256" key="3">
    <source>
        <dbReference type="ARBA" id="ARBA00023315"/>
    </source>
</evidence>
<dbReference type="InterPro" id="IPR001227">
    <property type="entry name" value="Ac_transferase_dom_sf"/>
</dbReference>
<dbReference type="CDD" id="cd04742">
    <property type="entry name" value="NPD_FabD"/>
    <property type="match status" value="1"/>
</dbReference>
<dbReference type="SMART" id="SM00827">
    <property type="entry name" value="PKS_AT"/>
    <property type="match status" value="2"/>
</dbReference>
<feature type="domain" description="Malonyl-CoA:ACP transacylase (MAT)" evidence="5">
    <location>
        <begin position="336"/>
        <end position="667"/>
    </location>
</feature>
<dbReference type="EC" id="2.3.1.39" evidence="1"/>
<keyword evidence="2" id="KW-0808">Transferase</keyword>
<dbReference type="GO" id="GO:0006633">
    <property type="term" value="P:fatty acid biosynthetic process"/>
    <property type="evidence" value="ECO:0007669"/>
    <property type="project" value="TreeGrafter"/>
</dbReference>
<dbReference type="RefSeq" id="WP_087983495.1">
    <property type="nucleotide sequence ID" value="NZ_FMBI01000020.1"/>
</dbReference>
<dbReference type="InterPro" id="IPR013785">
    <property type="entry name" value="Aldolase_TIM"/>
</dbReference>
<evidence type="ECO:0000256" key="2">
    <source>
        <dbReference type="ARBA" id="ARBA00022679"/>
    </source>
</evidence>
<comment type="catalytic activity">
    <reaction evidence="4">
        <text>holo-[ACP] + malonyl-CoA = malonyl-[ACP] + CoA</text>
        <dbReference type="Rhea" id="RHEA:41792"/>
        <dbReference type="Rhea" id="RHEA-COMP:9623"/>
        <dbReference type="Rhea" id="RHEA-COMP:9685"/>
        <dbReference type="ChEBI" id="CHEBI:57287"/>
        <dbReference type="ChEBI" id="CHEBI:57384"/>
        <dbReference type="ChEBI" id="CHEBI:64479"/>
        <dbReference type="ChEBI" id="CHEBI:78449"/>
        <dbReference type="EC" id="2.3.1.39"/>
    </reaction>
</comment>
<dbReference type="Pfam" id="PF00698">
    <property type="entry name" value="Acyl_transf_1"/>
    <property type="match status" value="2"/>
</dbReference>
<dbReference type="PANTHER" id="PTHR42681:SF1">
    <property type="entry name" value="MALONYL-COA-ACYL CARRIER PROTEIN TRANSACYLASE, MITOCHONDRIAL"/>
    <property type="match status" value="1"/>
</dbReference>
<reference evidence="6 7" key="1">
    <citation type="submission" date="2016-08" db="EMBL/GenBank/DDBJ databases">
        <authorList>
            <person name="Seilhamer J.J."/>
        </authorList>
    </citation>
    <scope>NUCLEOTIDE SEQUENCE [LARGE SCALE GENOMIC DNA]</scope>
    <source>
        <strain evidence="6 7">IEBC_T61001</strain>
    </source>
</reference>
<keyword evidence="3" id="KW-0012">Acyltransferase</keyword>
<dbReference type="SUPFAM" id="SSF52151">
    <property type="entry name" value="FabD/lysophospholipase-like"/>
    <property type="match status" value="2"/>
</dbReference>
<dbReference type="GO" id="GO:0004314">
    <property type="term" value="F:[acyl-carrier-protein] S-malonyltransferase activity"/>
    <property type="evidence" value="ECO:0007669"/>
    <property type="project" value="UniProtKB-EC"/>
</dbReference>
<dbReference type="SUPFAM" id="SSF55048">
    <property type="entry name" value="Probable ACP-binding domain of malonyl-CoA ACP transacylase"/>
    <property type="match status" value="1"/>
</dbReference>
<dbReference type="PANTHER" id="PTHR42681">
    <property type="entry name" value="MALONYL-COA-ACYL CARRIER PROTEIN TRANSACYLASE, MITOCHONDRIAL"/>
    <property type="match status" value="1"/>
</dbReference>
<dbReference type="InterPro" id="IPR016036">
    <property type="entry name" value="Malonyl_transacylase_ACP-bd"/>
</dbReference>
<dbReference type="EMBL" id="FMBI01000020">
    <property type="protein sequence ID" value="SCB87571.1"/>
    <property type="molecule type" value="Genomic_DNA"/>
</dbReference>
<evidence type="ECO:0000256" key="1">
    <source>
        <dbReference type="ARBA" id="ARBA00013258"/>
    </source>
</evidence>
<dbReference type="AlphaFoldDB" id="A0A1C3ZZ27"/>
<dbReference type="NCBIfam" id="TIGR02814">
    <property type="entry name" value="pfaD_fam"/>
    <property type="match status" value="1"/>
</dbReference>
<evidence type="ECO:0000256" key="4">
    <source>
        <dbReference type="ARBA" id="ARBA00048462"/>
    </source>
</evidence>
<dbReference type="NCBIfam" id="TIGR00128">
    <property type="entry name" value="fabD"/>
    <property type="match status" value="1"/>
</dbReference>
<feature type="domain" description="Malonyl-CoA:ACP transacylase (MAT)" evidence="5">
    <location>
        <begin position="8"/>
        <end position="301"/>
    </location>
</feature>
<gene>
    <name evidence="6" type="ORF">BTT61001_00490</name>
</gene>
<organism evidence="6 7">
    <name type="scientific">Bacillus thuringiensis</name>
    <dbReference type="NCBI Taxonomy" id="1428"/>
    <lineage>
        <taxon>Bacteria</taxon>
        <taxon>Bacillati</taxon>
        <taxon>Bacillota</taxon>
        <taxon>Bacilli</taxon>
        <taxon>Bacillales</taxon>
        <taxon>Bacillaceae</taxon>
        <taxon>Bacillus</taxon>
        <taxon>Bacillus cereus group</taxon>
    </lineage>
</organism>
<protein>
    <recommendedName>
        <fullName evidence="1">[acyl-carrier-protein] S-malonyltransferase</fullName>
        <ecNumber evidence="1">2.3.1.39</ecNumber>
    </recommendedName>
</protein>
<evidence type="ECO:0000259" key="5">
    <source>
        <dbReference type="SMART" id="SM00827"/>
    </source>
</evidence>
<dbReference type="SUPFAM" id="SSF51395">
    <property type="entry name" value="FMN-linked oxidoreductases"/>
    <property type="match status" value="1"/>
</dbReference>
<accession>A0A1C3ZZ27</accession>
<dbReference type="Gene3D" id="3.40.366.10">
    <property type="entry name" value="Malonyl-Coenzyme A Acyl Carrier Protein, domain 2"/>
    <property type="match status" value="2"/>
</dbReference>
<dbReference type="Proteomes" id="UP000195991">
    <property type="component" value="Unassembled WGS sequence"/>
</dbReference>
<dbReference type="Pfam" id="PF21607">
    <property type="entry name" value="FabD_helical_ins"/>
    <property type="match status" value="1"/>
</dbReference>
<dbReference type="InterPro" id="IPR016035">
    <property type="entry name" value="Acyl_Trfase/lysoPLipase"/>
</dbReference>
<dbReference type="Gene3D" id="3.20.20.70">
    <property type="entry name" value="Aldolase class I"/>
    <property type="match status" value="1"/>
</dbReference>
<evidence type="ECO:0000313" key="6">
    <source>
        <dbReference type="EMBL" id="SCB87571.1"/>
    </source>
</evidence>
<dbReference type="InterPro" id="IPR014179">
    <property type="entry name" value="PfaD-like_TIM-barrel"/>
</dbReference>
<name>A0A1C3ZZ27_BACTU</name>
<dbReference type="GO" id="GO:0005829">
    <property type="term" value="C:cytosol"/>
    <property type="evidence" value="ECO:0007669"/>
    <property type="project" value="TreeGrafter"/>
</dbReference>
<evidence type="ECO:0000313" key="7">
    <source>
        <dbReference type="Proteomes" id="UP000195991"/>
    </source>
</evidence>
<dbReference type="InterPro" id="IPR049489">
    <property type="entry name" value="FabD-like_helical_ins"/>
</dbReference>
<sequence length="1088" mass="122971">MRNPVVFMYSGQGSQYYQMGRELYEFNSTFCRCMNELDSIFQDITGQSLVDILYGSHRKGEVFKRTLYTHPSIFMVGYSLSQVLKERGITPDYVLGTSLGEYISYAMAGVLNVEELMTITVQQAMLIEDKCQSGEMLTVLTNHDYYHQNTFMNRNSEMVSVNYENHFVVSGGIPNIAEIRDCLNSNNIPFIKLPVSHAFHSALIEPIKVPFEQLLKGKKFKKPQIPLISSLSGKIVDRISSSDFWDVIRQPIHFPEAIRSLDHRKKYMYLDVGPSGTLSNFIKKGINNDAVSLSFSAMTPFQHELKNLDNIISLMPQRKSDQLQNREEVRNMITYVFPGQGSQHKGMGGALFDEYSDLTSEADDILGYSIKELCLEDPQRRLNKTEFTQPALYVVNALSYLKKLKETKQKPTFLAGHSLGEYNALFAAGVFDFGTGLELVKRRGELMSKAPAGGGMAAVIGINREKVRHILISNELTTIDIANFNAPNQIILSGPKKDIDQAARIFEQYGVERYIPLNVSGAFHSRYMREAAISFAHYLDMFEFQAPTIPVVSNVHARIYENSDIKINLIDQISSSVNWMDSIRYLLGKGTTHIEEIGPGRVLTKLVDTIRSETEPLILVEEESKPVERANNAQWKEMKALTLGSEQFKKDYNLRYAYVTGSMYRGIASEQLVIRMGRAGMMGFFGTGGLKLERIEEAIINIQSQLSNGESYGMNLIHTHDNEALEETNVDLFLKYGVRHIEASAYMSVNMPLVRYRAKGLWRDSDGNTIIKNKIIAKVSRPEVAEAFLNPAPERIISRLLELGEITQEEAENLRQVPMADDLCVEADSGGHTDQGVLSVLLPSMIRLRDEVQQQRGYRNKVRIGAAGGIGTPEAAASAFILGADFIVTGSINQCSVEAAISDSVKDMLEQINVQDTGYAPAGDMFEMGSKVQVLKKGVFFPARANKLYELYKQYNSIEEIDPKSRKQLQEKYFKRSFPEIYEEIKTALLKSNSEVIEKAEKDPKYKMSLIFKWYFRYSTRVALDGDESQKVNYQVHCGPALGAFNQWVRGTELERWRNRHVDRIAEHLLNGTAELLNTRIRGMFVNE</sequence>
<dbReference type="InterPro" id="IPR014043">
    <property type="entry name" value="Acyl_transferase_dom"/>
</dbReference>
<proteinExistence type="predicted"/>